<dbReference type="AlphaFoldDB" id="A0A168QE07"/>
<protein>
    <recommendedName>
        <fullName evidence="9">Endoplasmic reticulum protein</fullName>
    </recommendedName>
</protein>
<evidence type="ECO:0000256" key="2">
    <source>
        <dbReference type="ARBA" id="ARBA00007322"/>
    </source>
</evidence>
<keyword evidence="5 6" id="KW-0472">Membrane</keyword>
<dbReference type="InParanoid" id="A0A168QE07"/>
<dbReference type="EMBL" id="LT554386">
    <property type="protein sequence ID" value="SAM04438.1"/>
    <property type="molecule type" value="Genomic_DNA"/>
</dbReference>
<feature type="transmembrane region" description="Helical" evidence="6">
    <location>
        <begin position="86"/>
        <end position="113"/>
    </location>
</feature>
<evidence type="ECO:0000256" key="3">
    <source>
        <dbReference type="ARBA" id="ARBA00022692"/>
    </source>
</evidence>
<feature type="transmembrane region" description="Helical" evidence="6">
    <location>
        <begin position="165"/>
        <end position="186"/>
    </location>
</feature>
<dbReference type="GO" id="GO:0005783">
    <property type="term" value="C:endoplasmic reticulum"/>
    <property type="evidence" value="ECO:0007669"/>
    <property type="project" value="TreeGrafter"/>
</dbReference>
<dbReference type="FunCoup" id="A0A168QE07">
    <property type="interactions" value="229"/>
</dbReference>
<sequence>MADSTDTSSLVKSLHFAWFAGHGSLTVTSLLYFLSWLLAHPNNYLYRVSYLAAIGTYAISLYNTYKPTLKTSDVAIKRMLLDENSQYLLLAVYFLWTRRITVSLVPFLIYSVLHVGEYAQSSLIPSFAPHASHLGDKLKTLIDQHYTQTMTLVAKYELFAVMGRLFLGLFVLRSSIFSVLLYAHFLRMRYYTSSAMRDTFHGVTEQVDHFLLPPTAHPKVPPAVTKAYQAFRNVTTAKKQQQQQQQKHQE</sequence>
<dbReference type="OMA" id="YAHFLRM"/>
<dbReference type="GO" id="GO:0061024">
    <property type="term" value="P:membrane organization"/>
    <property type="evidence" value="ECO:0007669"/>
    <property type="project" value="TreeGrafter"/>
</dbReference>
<dbReference type="InterPro" id="IPR051645">
    <property type="entry name" value="PER33/POM33_regulator"/>
</dbReference>
<dbReference type="InterPro" id="IPR005344">
    <property type="entry name" value="TMEM33/Pom33"/>
</dbReference>
<evidence type="ECO:0000256" key="6">
    <source>
        <dbReference type="SAM" id="Phobius"/>
    </source>
</evidence>
<organism evidence="7">
    <name type="scientific">Absidia glauca</name>
    <name type="common">Pin mould</name>
    <dbReference type="NCBI Taxonomy" id="4829"/>
    <lineage>
        <taxon>Eukaryota</taxon>
        <taxon>Fungi</taxon>
        <taxon>Fungi incertae sedis</taxon>
        <taxon>Mucoromycota</taxon>
        <taxon>Mucoromycotina</taxon>
        <taxon>Mucoromycetes</taxon>
        <taxon>Mucorales</taxon>
        <taxon>Cunninghamellaceae</taxon>
        <taxon>Absidia</taxon>
    </lineage>
</organism>
<comment type="subcellular location">
    <subcellularLocation>
        <location evidence="1">Membrane</location>
        <topology evidence="1">Multi-pass membrane protein</topology>
    </subcellularLocation>
</comment>
<dbReference type="OrthoDB" id="5581259at2759"/>
<dbReference type="Proteomes" id="UP000078561">
    <property type="component" value="Unassembled WGS sequence"/>
</dbReference>
<reference evidence="7" key="1">
    <citation type="submission" date="2016-04" db="EMBL/GenBank/DDBJ databases">
        <authorList>
            <person name="Evans L.H."/>
            <person name="Alamgir A."/>
            <person name="Owens N."/>
            <person name="Weber N.D."/>
            <person name="Virtaneva K."/>
            <person name="Barbian K."/>
            <person name="Babar A."/>
            <person name="Rosenke K."/>
        </authorList>
    </citation>
    <scope>NUCLEOTIDE SEQUENCE [LARGE SCALE GENOMIC DNA]</scope>
    <source>
        <strain evidence="7">CBS 101.48</strain>
    </source>
</reference>
<dbReference type="PANTHER" id="PTHR12703">
    <property type="entry name" value="TRANSMEMBRANE PROTEIN 33"/>
    <property type="match status" value="1"/>
</dbReference>
<gene>
    <name evidence="7" type="primary">ABSGL_10302.1 scaffold 11921</name>
</gene>
<evidence type="ECO:0000313" key="7">
    <source>
        <dbReference type="EMBL" id="SAM04438.1"/>
    </source>
</evidence>
<dbReference type="GO" id="GO:0071786">
    <property type="term" value="P:endoplasmic reticulum tubular network organization"/>
    <property type="evidence" value="ECO:0007669"/>
    <property type="project" value="TreeGrafter"/>
</dbReference>
<feature type="transmembrane region" description="Helical" evidence="6">
    <location>
        <begin position="16"/>
        <end position="38"/>
    </location>
</feature>
<evidence type="ECO:0000256" key="4">
    <source>
        <dbReference type="ARBA" id="ARBA00022989"/>
    </source>
</evidence>
<keyword evidence="4 6" id="KW-1133">Transmembrane helix</keyword>
<dbReference type="STRING" id="4829.A0A168QE07"/>
<comment type="similarity">
    <text evidence="2">Belongs to the PER33/POM33 family.</text>
</comment>
<keyword evidence="3 6" id="KW-0812">Transmembrane</keyword>
<accession>A0A168QE07</accession>
<name>A0A168QE07_ABSGL</name>
<dbReference type="Pfam" id="PF03661">
    <property type="entry name" value="TMEM33_Pom33"/>
    <property type="match status" value="1"/>
</dbReference>
<evidence type="ECO:0000256" key="5">
    <source>
        <dbReference type="ARBA" id="ARBA00023136"/>
    </source>
</evidence>
<keyword evidence="8" id="KW-1185">Reference proteome</keyword>
<dbReference type="PANTHER" id="PTHR12703:SF4">
    <property type="entry name" value="TRANSMEMBRANE PROTEIN 33"/>
    <property type="match status" value="1"/>
</dbReference>
<evidence type="ECO:0008006" key="9">
    <source>
        <dbReference type="Google" id="ProtNLM"/>
    </source>
</evidence>
<evidence type="ECO:0000256" key="1">
    <source>
        <dbReference type="ARBA" id="ARBA00004141"/>
    </source>
</evidence>
<evidence type="ECO:0000313" key="8">
    <source>
        <dbReference type="Proteomes" id="UP000078561"/>
    </source>
</evidence>
<dbReference type="GO" id="GO:0016020">
    <property type="term" value="C:membrane"/>
    <property type="evidence" value="ECO:0007669"/>
    <property type="project" value="UniProtKB-SubCell"/>
</dbReference>
<proteinExistence type="inferred from homology"/>